<protein>
    <submittedName>
        <fullName evidence="3">Type II secretion system protein</fullName>
    </submittedName>
</protein>
<dbReference type="InterPro" id="IPR012902">
    <property type="entry name" value="N_methyl_site"/>
</dbReference>
<dbReference type="EMBL" id="JAXOJX010000049">
    <property type="protein sequence ID" value="MDZ5459745.1"/>
    <property type="molecule type" value="Genomic_DNA"/>
</dbReference>
<organism evidence="3 4">
    <name type="scientific">Azohydromonas lata</name>
    <dbReference type="NCBI Taxonomy" id="45677"/>
    <lineage>
        <taxon>Bacteria</taxon>
        <taxon>Pseudomonadati</taxon>
        <taxon>Pseudomonadota</taxon>
        <taxon>Betaproteobacteria</taxon>
        <taxon>Burkholderiales</taxon>
        <taxon>Sphaerotilaceae</taxon>
        <taxon>Azohydromonas</taxon>
    </lineage>
</organism>
<reference evidence="3 4" key="1">
    <citation type="submission" date="2023-11" db="EMBL/GenBank/DDBJ databases">
        <title>Draft genome of Azohydromonas lata strain H1 (DSM1123), a polyhydroxyalkanoate producer.</title>
        <authorList>
            <person name="Traversa D."/>
            <person name="D'Addabbo P."/>
            <person name="Pazzani C."/>
            <person name="Manzari C."/>
            <person name="Chiara M."/>
            <person name="Scrascia M."/>
        </authorList>
    </citation>
    <scope>NUCLEOTIDE SEQUENCE [LARGE SCALE GENOMIC DNA]</scope>
    <source>
        <strain evidence="3 4">H1</strain>
    </source>
</reference>
<evidence type="ECO:0000313" key="3">
    <source>
        <dbReference type="EMBL" id="MDZ5459745.1"/>
    </source>
</evidence>
<dbReference type="InterPro" id="IPR045584">
    <property type="entry name" value="Pilin-like"/>
</dbReference>
<keyword evidence="1" id="KW-1133">Transmembrane helix</keyword>
<dbReference type="SUPFAM" id="SSF54523">
    <property type="entry name" value="Pili subunits"/>
    <property type="match status" value="1"/>
</dbReference>
<evidence type="ECO:0000256" key="1">
    <source>
        <dbReference type="SAM" id="Phobius"/>
    </source>
</evidence>
<keyword evidence="4" id="KW-1185">Reference proteome</keyword>
<dbReference type="RefSeq" id="WP_322467408.1">
    <property type="nucleotide sequence ID" value="NZ_JAXOJX010000049.1"/>
</dbReference>
<dbReference type="Pfam" id="PF02501">
    <property type="entry name" value="T2SSI"/>
    <property type="match status" value="1"/>
</dbReference>
<feature type="transmembrane region" description="Helical" evidence="1">
    <location>
        <begin position="12"/>
        <end position="33"/>
    </location>
</feature>
<evidence type="ECO:0000259" key="2">
    <source>
        <dbReference type="Pfam" id="PF02501"/>
    </source>
</evidence>
<dbReference type="Gene3D" id="3.30.1300.30">
    <property type="entry name" value="GSPII I/J protein-like"/>
    <property type="match status" value="1"/>
</dbReference>
<name>A0ABU5ILJ3_9BURK</name>
<accession>A0ABU5ILJ3</accession>
<gene>
    <name evidence="3" type="ORF">SM757_24505</name>
</gene>
<proteinExistence type="predicted"/>
<dbReference type="PROSITE" id="PS00409">
    <property type="entry name" value="PROKAR_NTER_METHYL"/>
    <property type="match status" value="1"/>
</dbReference>
<dbReference type="Pfam" id="PF07963">
    <property type="entry name" value="N_methyl"/>
    <property type="match status" value="1"/>
</dbReference>
<sequence>MSARPRGRGARAGGFTLVEMLVALAVMAIALIASHKAGASLIRGAAWQNDLLLGRLCAENVLIELRLRRELPGLGRSERRCEQAGLQYVVQLGVRTTARADTRHIDVQVLREGLPVLRLSTAQARLQVR</sequence>
<feature type="domain" description="Type II secretion system protein GspI C-terminal" evidence="2">
    <location>
        <begin position="51"/>
        <end position="121"/>
    </location>
</feature>
<dbReference type="NCBIfam" id="TIGR02532">
    <property type="entry name" value="IV_pilin_GFxxxE"/>
    <property type="match status" value="1"/>
</dbReference>
<keyword evidence="1" id="KW-0472">Membrane</keyword>
<comment type="caution">
    <text evidence="3">The sequence shown here is derived from an EMBL/GenBank/DDBJ whole genome shotgun (WGS) entry which is preliminary data.</text>
</comment>
<evidence type="ECO:0000313" key="4">
    <source>
        <dbReference type="Proteomes" id="UP001293718"/>
    </source>
</evidence>
<keyword evidence="1" id="KW-0812">Transmembrane</keyword>
<dbReference type="Proteomes" id="UP001293718">
    <property type="component" value="Unassembled WGS sequence"/>
</dbReference>
<dbReference type="InterPro" id="IPR003413">
    <property type="entry name" value="T2SS_GspI_C"/>
</dbReference>